<comment type="similarity">
    <text evidence="1">Belongs to the multi antimicrobial extrusion (MATE) (TC 2.A.66.1) family.</text>
</comment>
<evidence type="ECO:0000313" key="6">
    <source>
        <dbReference type="EMBL" id="VFT95869.1"/>
    </source>
</evidence>
<protein>
    <submittedName>
        <fullName evidence="6">Aste57867_19147 protein</fullName>
    </submittedName>
</protein>
<keyword evidence="4" id="KW-0472">Membrane</keyword>
<feature type="transmembrane region" description="Helical" evidence="4">
    <location>
        <begin position="313"/>
        <end position="332"/>
    </location>
</feature>
<dbReference type="PANTHER" id="PTHR43298">
    <property type="entry name" value="MULTIDRUG RESISTANCE PROTEIN NORM-RELATED"/>
    <property type="match status" value="1"/>
</dbReference>
<dbReference type="GO" id="GO:0042910">
    <property type="term" value="F:xenobiotic transmembrane transporter activity"/>
    <property type="evidence" value="ECO:0007669"/>
    <property type="project" value="InterPro"/>
</dbReference>
<name>A0A485LC62_9STRA</name>
<evidence type="ECO:0000256" key="2">
    <source>
        <dbReference type="ARBA" id="ARBA00022448"/>
    </source>
</evidence>
<feature type="transmembrane region" description="Helical" evidence="4">
    <location>
        <begin position="352"/>
        <end position="374"/>
    </location>
</feature>
<feature type="transmembrane region" description="Helical" evidence="4">
    <location>
        <begin position="123"/>
        <end position="146"/>
    </location>
</feature>
<evidence type="ECO:0000256" key="4">
    <source>
        <dbReference type="SAM" id="Phobius"/>
    </source>
</evidence>
<gene>
    <name evidence="6" type="primary">Aste57867_19147</name>
    <name evidence="5" type="ORF">As57867_019083</name>
    <name evidence="6" type="ORF">ASTE57867_19147</name>
</gene>
<evidence type="ECO:0000256" key="1">
    <source>
        <dbReference type="ARBA" id="ARBA00010199"/>
    </source>
</evidence>
<dbReference type="GO" id="GO:0005886">
    <property type="term" value="C:plasma membrane"/>
    <property type="evidence" value="ECO:0007669"/>
    <property type="project" value="TreeGrafter"/>
</dbReference>
<feature type="compositionally biased region" description="Polar residues" evidence="3">
    <location>
        <begin position="521"/>
        <end position="531"/>
    </location>
</feature>
<feature type="transmembrane region" description="Helical" evidence="4">
    <location>
        <begin position="394"/>
        <end position="412"/>
    </location>
</feature>
<feature type="transmembrane region" description="Helical" evidence="4">
    <location>
        <begin position="424"/>
        <end position="442"/>
    </location>
</feature>
<dbReference type="Proteomes" id="UP000332933">
    <property type="component" value="Unassembled WGS sequence"/>
</dbReference>
<evidence type="ECO:0000313" key="7">
    <source>
        <dbReference type="Proteomes" id="UP000332933"/>
    </source>
</evidence>
<dbReference type="AlphaFoldDB" id="A0A485LC62"/>
<keyword evidence="4" id="KW-1133">Transmembrane helix</keyword>
<proteinExistence type="inferred from homology"/>
<organism evidence="6 7">
    <name type="scientific">Aphanomyces stellatus</name>
    <dbReference type="NCBI Taxonomy" id="120398"/>
    <lineage>
        <taxon>Eukaryota</taxon>
        <taxon>Sar</taxon>
        <taxon>Stramenopiles</taxon>
        <taxon>Oomycota</taxon>
        <taxon>Saprolegniomycetes</taxon>
        <taxon>Saprolegniales</taxon>
        <taxon>Verrucalvaceae</taxon>
        <taxon>Aphanomyces</taxon>
    </lineage>
</organism>
<dbReference type="EMBL" id="CAADRA010006477">
    <property type="protein sequence ID" value="VFT95869.1"/>
    <property type="molecule type" value="Genomic_DNA"/>
</dbReference>
<sequence length="553" mass="59439">MRGSPSERGAMLQERVIELAAIQTSERSPLATPPSMVGSLTLRQELSALTSMAVQISLRQMVRQVMTITDAAFQGHIGTKQLAGVALAGMWMGVPSAFVQFAIQAVSTLCSQAYGAGNHHLVGIWLQTAIVFAVLGAVPVMVWYMFVGHMIGLTMEDAETVAYGGEFARVMALGLVPQYVYGALTAYFATQGVVMPSTVCSVLTMLLNIVFNQVLIHGAFGWRGLGFIGSPLATLMSTLVQLVAFVGYTIVWKRYHERFWGGWTWACVSKAHVDGFLALAMPMGASAVVDWTSATVASAFSGYLGLNIAACQAVLNGIFGVVSSVVSGIATATQIRMSGYLGQGGARQAKRVYALGASLVLVSAGWLLAAVFVFSDTLFAIWTNDVVLHEMSHAALPAFLSCSFIAFFRFLLTAAMNALSKADWNLVANNVASWLVYVPLSYLLPIRAGAGLEGFWWADAVGELVKALILLRGLSRLDWRAAANEAHAAAETSQDTTGEDENRELNAVKNEVLLRTPRSFKSPSINMSMTPPMTPNDIRRAMGRSRSMVNPKV</sequence>
<evidence type="ECO:0000256" key="3">
    <source>
        <dbReference type="SAM" id="MobiDB-lite"/>
    </source>
</evidence>
<dbReference type="InterPro" id="IPR050222">
    <property type="entry name" value="MATE_MdtK"/>
</dbReference>
<reference evidence="6 7" key="1">
    <citation type="submission" date="2019-03" db="EMBL/GenBank/DDBJ databases">
        <authorList>
            <person name="Gaulin E."/>
            <person name="Dumas B."/>
        </authorList>
    </citation>
    <scope>NUCLEOTIDE SEQUENCE [LARGE SCALE GENOMIC DNA]</scope>
    <source>
        <strain evidence="6">CBS 568.67</strain>
    </source>
</reference>
<keyword evidence="2" id="KW-0813">Transport</keyword>
<accession>A0A485LC62</accession>
<keyword evidence="4" id="KW-0812">Transmembrane</keyword>
<dbReference type="PANTHER" id="PTHR43298:SF2">
    <property type="entry name" value="FMN_FAD EXPORTER YEEO-RELATED"/>
    <property type="match status" value="1"/>
</dbReference>
<feature type="transmembrane region" description="Helical" evidence="4">
    <location>
        <begin position="227"/>
        <end position="251"/>
    </location>
</feature>
<reference evidence="5" key="2">
    <citation type="submission" date="2019-06" db="EMBL/GenBank/DDBJ databases">
        <title>Genomics analysis of Aphanomyces spp. identifies a new class of oomycete effector associated with host adaptation.</title>
        <authorList>
            <person name="Gaulin E."/>
        </authorList>
    </citation>
    <scope>NUCLEOTIDE SEQUENCE</scope>
    <source>
        <strain evidence="5">CBS 578.67</strain>
    </source>
</reference>
<keyword evidence="7" id="KW-1185">Reference proteome</keyword>
<feature type="transmembrane region" description="Helical" evidence="4">
    <location>
        <begin position="194"/>
        <end position="215"/>
    </location>
</feature>
<dbReference type="InterPro" id="IPR002528">
    <property type="entry name" value="MATE_fam"/>
</dbReference>
<dbReference type="NCBIfam" id="TIGR00797">
    <property type="entry name" value="matE"/>
    <property type="match status" value="1"/>
</dbReference>
<dbReference type="OrthoDB" id="2126698at2759"/>
<dbReference type="GO" id="GO:0015297">
    <property type="term" value="F:antiporter activity"/>
    <property type="evidence" value="ECO:0007669"/>
    <property type="project" value="InterPro"/>
</dbReference>
<dbReference type="Pfam" id="PF01554">
    <property type="entry name" value="MatE"/>
    <property type="match status" value="2"/>
</dbReference>
<evidence type="ECO:0000313" key="5">
    <source>
        <dbReference type="EMBL" id="KAF0689385.1"/>
    </source>
</evidence>
<feature type="transmembrane region" description="Helical" evidence="4">
    <location>
        <begin position="82"/>
        <end position="103"/>
    </location>
</feature>
<feature type="region of interest" description="Disordered" evidence="3">
    <location>
        <begin position="521"/>
        <end position="553"/>
    </location>
</feature>
<dbReference type="EMBL" id="VJMH01006456">
    <property type="protein sequence ID" value="KAF0689385.1"/>
    <property type="molecule type" value="Genomic_DNA"/>
</dbReference>